<evidence type="ECO:0000256" key="2">
    <source>
        <dbReference type="ARBA" id="ARBA00022723"/>
    </source>
</evidence>
<dbReference type="SUPFAM" id="SSF55186">
    <property type="entry name" value="ThrRS/AlaRS common domain"/>
    <property type="match status" value="1"/>
</dbReference>
<evidence type="ECO:0000256" key="1">
    <source>
        <dbReference type="ARBA" id="ARBA00001947"/>
    </source>
</evidence>
<keyword evidence="3" id="KW-0862">Zinc</keyword>
<dbReference type="InterPro" id="IPR009000">
    <property type="entry name" value="Transl_B-barrel_sf"/>
</dbReference>
<name>A0A0L7SZV8_9GAMM</name>
<protein>
    <recommendedName>
        <fullName evidence="4">Threonyl/alanyl tRNA synthetase SAD domain-containing protein</fullName>
    </recommendedName>
</protein>
<organism evidence="5 8">
    <name type="scientific">Winslowiella iniecta</name>
    <dbReference type="NCBI Taxonomy" id="1560201"/>
    <lineage>
        <taxon>Bacteria</taxon>
        <taxon>Pseudomonadati</taxon>
        <taxon>Pseudomonadota</taxon>
        <taxon>Gammaproteobacteria</taxon>
        <taxon>Enterobacterales</taxon>
        <taxon>Erwiniaceae</taxon>
        <taxon>Winslowiella</taxon>
    </lineage>
</organism>
<dbReference type="Pfam" id="PF01411">
    <property type="entry name" value="tRNA-synt_2c"/>
    <property type="match status" value="1"/>
</dbReference>
<dbReference type="Pfam" id="PF07973">
    <property type="entry name" value="tRNA_SAD"/>
    <property type="match status" value="1"/>
</dbReference>
<dbReference type="SMART" id="SM00863">
    <property type="entry name" value="tRNA_SAD"/>
    <property type="match status" value="1"/>
</dbReference>
<dbReference type="SUPFAM" id="SSF50447">
    <property type="entry name" value="Translation proteins"/>
    <property type="match status" value="1"/>
</dbReference>
<dbReference type="AlphaFoldDB" id="A0A0L7SZV8"/>
<dbReference type="STRING" id="1560201.NG42_15025"/>
<dbReference type="EMBL" id="JRXF01000027">
    <property type="protein sequence ID" value="KOC90964.1"/>
    <property type="molecule type" value="Genomic_DNA"/>
</dbReference>
<evidence type="ECO:0000313" key="7">
    <source>
        <dbReference type="Proteomes" id="UP000036851"/>
    </source>
</evidence>
<dbReference type="GO" id="GO:0005524">
    <property type="term" value="F:ATP binding"/>
    <property type="evidence" value="ECO:0007669"/>
    <property type="project" value="InterPro"/>
</dbReference>
<keyword evidence="8" id="KW-1185">Reference proteome</keyword>
<accession>A0A0L7SZV8</accession>
<comment type="caution">
    <text evidence="5">The sequence shown here is derived from an EMBL/GenBank/DDBJ whole genome shotgun (WGS) entry which is preliminary data.</text>
</comment>
<dbReference type="Proteomes" id="UP000037088">
    <property type="component" value="Unassembled WGS sequence"/>
</dbReference>
<dbReference type="InterPro" id="IPR018163">
    <property type="entry name" value="Thr/Ala-tRNA-synth_IIc_edit"/>
</dbReference>
<dbReference type="RefSeq" id="WP_052900372.1">
    <property type="nucleotide sequence ID" value="NZ_JRXE01000021.1"/>
</dbReference>
<dbReference type="PANTHER" id="PTHR43462">
    <property type="entry name" value="ALANYL-TRNA EDITING PROTEIN"/>
    <property type="match status" value="1"/>
</dbReference>
<evidence type="ECO:0000313" key="5">
    <source>
        <dbReference type="EMBL" id="KOC88729.1"/>
    </source>
</evidence>
<dbReference type="EMBL" id="JRXE01000021">
    <property type="protein sequence ID" value="KOC88729.1"/>
    <property type="molecule type" value="Genomic_DNA"/>
</dbReference>
<feature type="domain" description="Threonyl/alanyl tRNA synthetase SAD" evidence="4">
    <location>
        <begin position="193"/>
        <end position="234"/>
    </location>
</feature>
<gene>
    <name evidence="5" type="ORF">NG42_15025</name>
    <name evidence="6" type="ORF">NG43_16215</name>
</gene>
<dbReference type="GO" id="GO:0004813">
    <property type="term" value="F:alanine-tRNA ligase activity"/>
    <property type="evidence" value="ECO:0007669"/>
    <property type="project" value="InterPro"/>
</dbReference>
<dbReference type="Proteomes" id="UP000036851">
    <property type="component" value="Unassembled WGS sequence"/>
</dbReference>
<dbReference type="InterPro" id="IPR012947">
    <property type="entry name" value="tRNA_SAD"/>
</dbReference>
<keyword evidence="2" id="KW-0479">Metal-binding</keyword>
<dbReference type="InterPro" id="IPR018164">
    <property type="entry name" value="Ala-tRNA-synth_IIc_N"/>
</dbReference>
<evidence type="ECO:0000313" key="8">
    <source>
        <dbReference type="Proteomes" id="UP000037088"/>
    </source>
</evidence>
<dbReference type="InterPro" id="IPR051335">
    <property type="entry name" value="Alanyl-tRNA_Editing_Enzymes"/>
</dbReference>
<dbReference type="Gene3D" id="2.40.30.130">
    <property type="match status" value="1"/>
</dbReference>
<dbReference type="GO" id="GO:0006419">
    <property type="term" value="P:alanyl-tRNA aminoacylation"/>
    <property type="evidence" value="ECO:0007669"/>
    <property type="project" value="InterPro"/>
</dbReference>
<sequence>MTELIYRTQPDAVSCHTHITGSGRDDKGDYLLVDSTVFYPQGGGQMSDRGTVQLNQQQFSCPQVLLRDGEVRHYLTGGSDAFQPGDRVALTIDAGFRLLASRAHTAGHLISHVVETLMPGLVPARGHHFLPGAWVAFAGELNGDAQSFLQQVREQVAADIDAGLAVSINSSNFAYIAELRPELAAAIPQTDEIRLVTIGDYRPFACGGTHVAETRQLQQLQLTKIKVKDGVRISYAFADR</sequence>
<evidence type="ECO:0000259" key="4">
    <source>
        <dbReference type="SMART" id="SM00863"/>
    </source>
</evidence>
<reference evidence="7 8" key="1">
    <citation type="journal article" date="2015" name="Int. J. Syst. Evol. Microbiol.">
        <title>Erwinia iniecta sp. nov., isolated from Russian wheat aphids (Diuraphis noxia).</title>
        <authorList>
            <person name="Campillo T."/>
            <person name="Luna E."/>
            <person name="Portier P."/>
            <person name="Fischer-Le Saux M."/>
            <person name="Lapitan N."/>
            <person name="Tisserat N.A."/>
            <person name="Leach J.E."/>
        </authorList>
    </citation>
    <scope>NUCLEOTIDE SEQUENCE [LARGE SCALE GENOMIC DNA]</scope>
    <source>
        <strain evidence="5 8">B120</strain>
        <strain evidence="6 7">B149</strain>
    </source>
</reference>
<comment type="cofactor">
    <cofactor evidence="1">
        <name>Zn(2+)</name>
        <dbReference type="ChEBI" id="CHEBI:29105"/>
    </cofactor>
</comment>
<proteinExistence type="predicted"/>
<dbReference type="GO" id="GO:0046872">
    <property type="term" value="F:metal ion binding"/>
    <property type="evidence" value="ECO:0007669"/>
    <property type="project" value="UniProtKB-KW"/>
</dbReference>
<dbReference type="OrthoDB" id="9812949at2"/>
<evidence type="ECO:0000256" key="3">
    <source>
        <dbReference type="ARBA" id="ARBA00022833"/>
    </source>
</evidence>
<dbReference type="PANTHER" id="PTHR43462:SF2">
    <property type="entry name" value="THREONYL AND ALANYL TRNA SYNTHETASE SECOND ADDITIONAL DOMAIN-CONTAINING PROTEIN"/>
    <property type="match status" value="1"/>
</dbReference>
<dbReference type="Gene3D" id="3.30.980.10">
    <property type="entry name" value="Threonyl-trna Synthetase, Chain A, domain 2"/>
    <property type="match status" value="1"/>
</dbReference>
<evidence type="ECO:0000313" key="6">
    <source>
        <dbReference type="EMBL" id="KOC90964.1"/>
    </source>
</evidence>
<dbReference type="PATRIC" id="fig|1560201.3.peg.3190"/>